<accession>A0A9D2UD90</accession>
<organism evidence="3 4">
    <name type="scientific">Candidatus Rothia avistercoris</name>
    <dbReference type="NCBI Taxonomy" id="2840479"/>
    <lineage>
        <taxon>Bacteria</taxon>
        <taxon>Bacillati</taxon>
        <taxon>Actinomycetota</taxon>
        <taxon>Actinomycetes</taxon>
        <taxon>Micrococcales</taxon>
        <taxon>Micrococcaceae</taxon>
        <taxon>Rothia</taxon>
    </lineage>
</organism>
<comment type="caution">
    <text evidence="3">The sequence shown here is derived from an EMBL/GenBank/DDBJ whole genome shotgun (WGS) entry which is preliminary data.</text>
</comment>
<proteinExistence type="predicted"/>
<keyword evidence="2" id="KW-0812">Transmembrane</keyword>
<dbReference type="InterPro" id="IPR024078">
    <property type="entry name" value="LmbE-like_dom_sf"/>
</dbReference>
<dbReference type="GO" id="GO:0016811">
    <property type="term" value="F:hydrolase activity, acting on carbon-nitrogen (but not peptide) bonds, in linear amides"/>
    <property type="evidence" value="ECO:0007669"/>
    <property type="project" value="TreeGrafter"/>
</dbReference>
<dbReference type="SUPFAM" id="SSF102588">
    <property type="entry name" value="LmbE-like"/>
    <property type="match status" value="1"/>
</dbReference>
<protein>
    <submittedName>
        <fullName evidence="3">PIG-L family deacetylase</fullName>
    </submittedName>
</protein>
<sequence>MELDAQPHYPVAGEVITDTATFSLIPEGIKPKDTTVLFVHAHPDDEASSTGATIGALTDAGVTVHLLTMTRGEMGEVIDPALRHLEATHPANTDRGHALGEYRTGELKASLKALGIRCHLYLGEGASYLPGERTSYRDSGMTWGSDGRAIANPAAADDCLTRLPLKPQADAIASAIREIRPDVVVTYDADGGYGHPDHKRTYEATLAAVRSLEGTPSAPIALWGIEGDPNRQDTRQQAVIMGSIDHKREAMRAHATQITITSETTFEYSNGVSQPINPTETYRLLWGTAQSGTPAAESPEESVEAPGPINSAISAIALGLIASFAGTMYHSHIWYPTSALWVPWGAALGILTVYFASTWVAIHTEKNWAAALLGATAFILIGIFAFAKGTSMLVYINPINPIGTAGTIWALGSLVASTLGIMSATKYRRNKT</sequence>
<keyword evidence="1" id="KW-0862">Zinc</keyword>
<dbReference type="EMBL" id="DWUS01000010">
    <property type="protein sequence ID" value="HJD50308.1"/>
    <property type="molecule type" value="Genomic_DNA"/>
</dbReference>
<dbReference type="Gene3D" id="3.40.50.10320">
    <property type="entry name" value="LmbE-like"/>
    <property type="match status" value="1"/>
</dbReference>
<dbReference type="PANTHER" id="PTHR12993:SF26">
    <property type="entry name" value="1D-MYO-INOSITOL 2-ACETAMIDO-2-DEOXY-ALPHA-D-GLUCOPYRANOSIDE DEACETYLASE"/>
    <property type="match status" value="1"/>
</dbReference>
<gene>
    <name evidence="3" type="ORF">H9908_00350</name>
</gene>
<evidence type="ECO:0000256" key="2">
    <source>
        <dbReference type="SAM" id="Phobius"/>
    </source>
</evidence>
<feature type="transmembrane region" description="Helical" evidence="2">
    <location>
        <begin position="369"/>
        <end position="387"/>
    </location>
</feature>
<keyword evidence="2" id="KW-0472">Membrane</keyword>
<feature type="transmembrane region" description="Helical" evidence="2">
    <location>
        <begin position="407"/>
        <end position="425"/>
    </location>
</feature>
<evidence type="ECO:0000313" key="3">
    <source>
        <dbReference type="EMBL" id="HJD50308.1"/>
    </source>
</evidence>
<dbReference type="PANTHER" id="PTHR12993">
    <property type="entry name" value="N-ACETYLGLUCOSAMINYL-PHOSPHATIDYLINOSITOL DE-N-ACETYLASE-RELATED"/>
    <property type="match status" value="1"/>
</dbReference>
<dbReference type="GO" id="GO:0016137">
    <property type="term" value="P:glycoside metabolic process"/>
    <property type="evidence" value="ECO:0007669"/>
    <property type="project" value="UniProtKB-ARBA"/>
</dbReference>
<name>A0A9D2UD90_9MICC</name>
<evidence type="ECO:0000256" key="1">
    <source>
        <dbReference type="ARBA" id="ARBA00022833"/>
    </source>
</evidence>
<dbReference type="Proteomes" id="UP000823908">
    <property type="component" value="Unassembled WGS sequence"/>
</dbReference>
<feature type="transmembrane region" description="Helical" evidence="2">
    <location>
        <begin position="341"/>
        <end position="362"/>
    </location>
</feature>
<reference evidence="3" key="2">
    <citation type="submission" date="2021-04" db="EMBL/GenBank/DDBJ databases">
        <authorList>
            <person name="Gilroy R."/>
        </authorList>
    </citation>
    <scope>NUCLEOTIDE SEQUENCE</scope>
    <source>
        <strain evidence="3">ChiHjej10B9-4811</strain>
    </source>
</reference>
<evidence type="ECO:0000313" key="4">
    <source>
        <dbReference type="Proteomes" id="UP000823908"/>
    </source>
</evidence>
<dbReference type="AlphaFoldDB" id="A0A9D2UD90"/>
<reference evidence="3" key="1">
    <citation type="journal article" date="2021" name="PeerJ">
        <title>Extensive microbial diversity within the chicken gut microbiome revealed by metagenomics and culture.</title>
        <authorList>
            <person name="Gilroy R."/>
            <person name="Ravi A."/>
            <person name="Getino M."/>
            <person name="Pursley I."/>
            <person name="Horton D.L."/>
            <person name="Alikhan N.F."/>
            <person name="Baker D."/>
            <person name="Gharbi K."/>
            <person name="Hall N."/>
            <person name="Watson M."/>
            <person name="Adriaenssens E.M."/>
            <person name="Foster-Nyarko E."/>
            <person name="Jarju S."/>
            <person name="Secka A."/>
            <person name="Antonio M."/>
            <person name="Oren A."/>
            <person name="Chaudhuri R.R."/>
            <person name="La Ragione R."/>
            <person name="Hildebrand F."/>
            <person name="Pallen M.J."/>
        </authorList>
    </citation>
    <scope>NUCLEOTIDE SEQUENCE</scope>
    <source>
        <strain evidence="3">ChiHjej10B9-4811</strain>
    </source>
</reference>
<dbReference type="InterPro" id="IPR003737">
    <property type="entry name" value="GlcNAc_PI_deacetylase-related"/>
</dbReference>
<keyword evidence="2" id="KW-1133">Transmembrane helix</keyword>
<dbReference type="Pfam" id="PF02585">
    <property type="entry name" value="PIG-L"/>
    <property type="match status" value="1"/>
</dbReference>